<dbReference type="EMBL" id="BGPR01131466">
    <property type="protein sequence ID" value="GBN46840.1"/>
    <property type="molecule type" value="Genomic_DNA"/>
</dbReference>
<accession>A0A4Y2P8T6</accession>
<keyword evidence="2" id="KW-1185">Reference proteome</keyword>
<comment type="caution">
    <text evidence="1">The sequence shown here is derived from an EMBL/GenBank/DDBJ whole genome shotgun (WGS) entry which is preliminary data.</text>
</comment>
<proteinExistence type="predicted"/>
<dbReference type="AlphaFoldDB" id="A0A4Y2P8T6"/>
<gene>
    <name evidence="1" type="ORF">AVEN_269686_1</name>
</gene>
<organism evidence="1 2">
    <name type="scientific">Araneus ventricosus</name>
    <name type="common">Orbweaver spider</name>
    <name type="synonym">Epeira ventricosa</name>
    <dbReference type="NCBI Taxonomy" id="182803"/>
    <lineage>
        <taxon>Eukaryota</taxon>
        <taxon>Metazoa</taxon>
        <taxon>Ecdysozoa</taxon>
        <taxon>Arthropoda</taxon>
        <taxon>Chelicerata</taxon>
        <taxon>Arachnida</taxon>
        <taxon>Araneae</taxon>
        <taxon>Araneomorphae</taxon>
        <taxon>Entelegynae</taxon>
        <taxon>Araneoidea</taxon>
        <taxon>Araneidae</taxon>
        <taxon>Araneus</taxon>
    </lineage>
</organism>
<sequence>MSRGGLMVRSWLRDRRVPNTISPKASRARGLLHAKSYVVAKRPLSGVVRKFGEKGASRGAVSSSSVVQTYEVRPKIALSCFKMGR</sequence>
<protein>
    <submittedName>
        <fullName evidence="1">Uncharacterized protein</fullName>
    </submittedName>
</protein>
<evidence type="ECO:0000313" key="2">
    <source>
        <dbReference type="Proteomes" id="UP000499080"/>
    </source>
</evidence>
<name>A0A4Y2P8T6_ARAVE</name>
<evidence type="ECO:0000313" key="1">
    <source>
        <dbReference type="EMBL" id="GBN46840.1"/>
    </source>
</evidence>
<reference evidence="1 2" key="1">
    <citation type="journal article" date="2019" name="Sci. Rep.">
        <title>Orb-weaving spider Araneus ventricosus genome elucidates the spidroin gene catalogue.</title>
        <authorList>
            <person name="Kono N."/>
            <person name="Nakamura H."/>
            <person name="Ohtoshi R."/>
            <person name="Moran D.A.P."/>
            <person name="Shinohara A."/>
            <person name="Yoshida Y."/>
            <person name="Fujiwara M."/>
            <person name="Mori M."/>
            <person name="Tomita M."/>
            <person name="Arakawa K."/>
        </authorList>
    </citation>
    <scope>NUCLEOTIDE SEQUENCE [LARGE SCALE GENOMIC DNA]</scope>
</reference>
<dbReference type="Proteomes" id="UP000499080">
    <property type="component" value="Unassembled WGS sequence"/>
</dbReference>